<dbReference type="Pfam" id="PF01852">
    <property type="entry name" value="START"/>
    <property type="match status" value="1"/>
</dbReference>
<evidence type="ECO:0000256" key="3">
    <source>
        <dbReference type="ARBA" id="ARBA00022679"/>
    </source>
</evidence>
<dbReference type="SMART" id="SM00133">
    <property type="entry name" value="S_TK_X"/>
    <property type="match status" value="2"/>
</dbReference>
<dbReference type="InterPro" id="IPR000719">
    <property type="entry name" value="Prot_kinase_dom"/>
</dbReference>
<keyword evidence="1" id="KW-0723">Serine/threonine-protein kinase</keyword>
<dbReference type="SMART" id="SM00049">
    <property type="entry name" value="DEP"/>
    <property type="match status" value="1"/>
</dbReference>
<dbReference type="PROSITE" id="PS50848">
    <property type="entry name" value="START"/>
    <property type="match status" value="1"/>
</dbReference>
<proteinExistence type="predicted"/>
<dbReference type="SUPFAM" id="SSF56112">
    <property type="entry name" value="Protein kinase-like (PK-like)"/>
    <property type="match status" value="1"/>
</dbReference>
<dbReference type="FunFam" id="1.10.510.10:FF:000465">
    <property type="entry name" value="Non-specific serine/threonine protein kinase"/>
    <property type="match status" value="1"/>
</dbReference>
<dbReference type="PROSITE" id="PS50011">
    <property type="entry name" value="PROTEIN_KINASE_DOM"/>
    <property type="match status" value="1"/>
</dbReference>
<sequence>MESHPFFAGLDWDKVARKEYKMEYEPHIASDDDVSNFGPEFTRLSVTQSSTSTIPAISSASWQNSQPSTDLSTSSTDSITRFSGFSFIMMTESSYLIEMASSLRRGVIIKDRRMNLRSYKHCFVGSDAVSWFVEKAYVHSREEAVELGRNLLCAGLVTAVSPGDLFEDNMKLYRFHEDEEIETPEAETRSYCVKSNDGFKPLVDRLTGRPTSVPTKSIRSLLLRKKDFCPIESLLTVAPSNSFGFTNGSSFYFPPHTVHNSIALTVPIMEQMKQAFSCNNMRARENAVYALRKQVLKAADTTDKNWMYIKKVEGHHGNDVRVFYRDAVGGFQTFLTCGAIHVPPETFVEHFLDHEERQKMEAFYEAGQTVEDLLMSHTREMKVKHPIHKPFWNANTPWTADQRHTSITGDMADVIAPVVVPAEKYPQKNDLPATVDAPKNKLIGGSVQRILYRTMSSVSRVVNKRDFVTFQDSFSMKNGGHVVYEISVQHRDIPSTLPNYTRGEVLCLAHIAEPIPNMPNACMLTVVTQVGFKGKMPGFVSQMIFDKLIMRSFESEMCKKFVDQTSVVDSAFSNVPYVVEEDEEPLENRTSLLDFEILAVLGRGGFGKVMQVRHRKTRKVHAMKILKKENLVHDIQIERTRTERSILAAVEHPFIVGLSYAFQTSKKLFMVMDFVQGGDMYAHLRKFGAMSEQRARLYIAEIALAISHLHALDIVYRDLKPENILLDADGHIKITDFGLSHFLDPPEYDEERDEQSTHNCDRSNSLCQVTHSFCGTESYMAPEMLLHLGHGKPIDWWCLGIVACEMMTGIHPFHAETQMRQLFNVVNTDPVLPETLSPEATSLIYGLLVKQPKYRLGSYGGKFESIKSHPFFAGLDWDKVARKEYNMEYKPIIVSDDDVSNFLDQQEPVTSVTTTASFNYSKGSSRTSTWEIGTSTDNSSNFSGFSYVGTTAFNEAGF</sequence>
<dbReference type="GO" id="GO:0005524">
    <property type="term" value="F:ATP binding"/>
    <property type="evidence" value="ECO:0007669"/>
    <property type="project" value="UniProtKB-KW"/>
</dbReference>
<evidence type="ECO:0000256" key="4">
    <source>
        <dbReference type="ARBA" id="ARBA00022741"/>
    </source>
</evidence>
<dbReference type="CDD" id="cd05123">
    <property type="entry name" value="STKc_AGC"/>
    <property type="match status" value="1"/>
</dbReference>
<dbReference type="PROSITE" id="PS50186">
    <property type="entry name" value="DEP"/>
    <property type="match status" value="1"/>
</dbReference>
<keyword evidence="2" id="KW-0597">Phosphoprotein</keyword>
<evidence type="ECO:0000259" key="8">
    <source>
        <dbReference type="PROSITE" id="PS50186"/>
    </source>
</evidence>
<dbReference type="Pfam" id="PF00433">
    <property type="entry name" value="Pkinase_C"/>
    <property type="match status" value="1"/>
</dbReference>
<keyword evidence="5" id="KW-0418">Kinase</keyword>
<evidence type="ECO:0000259" key="9">
    <source>
        <dbReference type="PROSITE" id="PS50848"/>
    </source>
</evidence>
<comment type="caution">
    <text evidence="11">The sequence shown here is derived from an EMBL/GenBank/DDBJ whole genome shotgun (WGS) entry which is preliminary data.</text>
</comment>
<gene>
    <name evidence="11" type="ORF">THRCLA_05554</name>
</gene>
<feature type="domain" description="START" evidence="9">
    <location>
        <begin position="293"/>
        <end position="544"/>
    </location>
</feature>
<dbReference type="InterPro" id="IPR036390">
    <property type="entry name" value="WH_DNA-bd_sf"/>
</dbReference>
<keyword evidence="3" id="KW-0808">Transferase</keyword>
<dbReference type="Proteomes" id="UP000243217">
    <property type="component" value="Unassembled WGS sequence"/>
</dbReference>
<dbReference type="InterPro" id="IPR017892">
    <property type="entry name" value="Pkinase_C"/>
</dbReference>
<dbReference type="PROSITE" id="PS51285">
    <property type="entry name" value="AGC_KINASE_CTER"/>
    <property type="match status" value="2"/>
</dbReference>
<evidence type="ECO:0000256" key="5">
    <source>
        <dbReference type="ARBA" id="ARBA00022777"/>
    </source>
</evidence>
<dbReference type="CDD" id="cd04371">
    <property type="entry name" value="DEP"/>
    <property type="match status" value="1"/>
</dbReference>
<feature type="domain" description="AGC-kinase C-terminal" evidence="10">
    <location>
        <begin position="8"/>
        <end position="97"/>
    </location>
</feature>
<dbReference type="GO" id="GO:0035556">
    <property type="term" value="P:intracellular signal transduction"/>
    <property type="evidence" value="ECO:0007669"/>
    <property type="project" value="InterPro"/>
</dbReference>
<evidence type="ECO:0000256" key="1">
    <source>
        <dbReference type="ARBA" id="ARBA00022527"/>
    </source>
</evidence>
<dbReference type="Gene3D" id="1.10.10.10">
    <property type="entry name" value="Winged helix-like DNA-binding domain superfamily/Winged helix DNA-binding domain"/>
    <property type="match status" value="1"/>
</dbReference>
<keyword evidence="12" id="KW-1185">Reference proteome</keyword>
<organism evidence="11 12">
    <name type="scientific">Thraustotheca clavata</name>
    <dbReference type="NCBI Taxonomy" id="74557"/>
    <lineage>
        <taxon>Eukaryota</taxon>
        <taxon>Sar</taxon>
        <taxon>Stramenopiles</taxon>
        <taxon>Oomycota</taxon>
        <taxon>Saprolegniomycetes</taxon>
        <taxon>Saprolegniales</taxon>
        <taxon>Achlyaceae</taxon>
        <taxon>Thraustotheca</taxon>
    </lineage>
</organism>
<dbReference type="AlphaFoldDB" id="A0A1V9ZVJ2"/>
<keyword evidence="6" id="KW-0067">ATP-binding</keyword>
<dbReference type="InterPro" id="IPR002913">
    <property type="entry name" value="START_lipid-bd_dom"/>
</dbReference>
<dbReference type="PANTHER" id="PTHR24351">
    <property type="entry name" value="RIBOSOMAL PROTEIN S6 KINASE"/>
    <property type="match status" value="1"/>
</dbReference>
<keyword evidence="4" id="KW-0547">Nucleotide-binding</keyword>
<evidence type="ECO:0000313" key="12">
    <source>
        <dbReference type="Proteomes" id="UP000243217"/>
    </source>
</evidence>
<dbReference type="InterPro" id="IPR023393">
    <property type="entry name" value="START-like_dom_sf"/>
</dbReference>
<evidence type="ECO:0000256" key="2">
    <source>
        <dbReference type="ARBA" id="ARBA00022553"/>
    </source>
</evidence>
<protein>
    <submittedName>
        <fullName evidence="11">Uncharacterized protein</fullName>
    </submittedName>
</protein>
<evidence type="ECO:0000259" key="10">
    <source>
        <dbReference type="PROSITE" id="PS51285"/>
    </source>
</evidence>
<feature type="domain" description="DEP" evidence="8">
    <location>
        <begin position="103"/>
        <end position="177"/>
    </location>
</feature>
<dbReference type="InterPro" id="IPR000961">
    <property type="entry name" value="AGC-kinase_C"/>
</dbReference>
<evidence type="ECO:0000256" key="6">
    <source>
        <dbReference type="ARBA" id="ARBA00022840"/>
    </source>
</evidence>
<dbReference type="InterPro" id="IPR008271">
    <property type="entry name" value="Ser/Thr_kinase_AS"/>
</dbReference>
<evidence type="ECO:0000259" key="7">
    <source>
        <dbReference type="PROSITE" id="PS50011"/>
    </source>
</evidence>
<dbReference type="Pfam" id="PF00610">
    <property type="entry name" value="DEP"/>
    <property type="match status" value="1"/>
</dbReference>
<dbReference type="Gene3D" id="3.30.200.20">
    <property type="entry name" value="Phosphorylase Kinase, domain 1"/>
    <property type="match status" value="2"/>
</dbReference>
<dbReference type="OrthoDB" id="39497at2759"/>
<dbReference type="PROSITE" id="PS00108">
    <property type="entry name" value="PROTEIN_KINASE_ST"/>
    <property type="match status" value="1"/>
</dbReference>
<dbReference type="Gene3D" id="3.30.530.20">
    <property type="match status" value="1"/>
</dbReference>
<dbReference type="FunFam" id="3.30.200.20:FF:000537">
    <property type="entry name" value="Non-specific serine/threonine protein kinase"/>
    <property type="match status" value="1"/>
</dbReference>
<dbReference type="InterPro" id="IPR036388">
    <property type="entry name" value="WH-like_DNA-bd_sf"/>
</dbReference>
<dbReference type="STRING" id="74557.A0A1V9ZVJ2"/>
<dbReference type="Gene3D" id="1.10.510.10">
    <property type="entry name" value="Transferase(Phosphotransferase) domain 1"/>
    <property type="match status" value="2"/>
</dbReference>
<evidence type="ECO:0000313" key="11">
    <source>
        <dbReference type="EMBL" id="OQS02043.1"/>
    </source>
</evidence>
<dbReference type="InterPro" id="IPR045270">
    <property type="entry name" value="STKc_AGC"/>
</dbReference>
<accession>A0A1V9ZVJ2</accession>
<dbReference type="GO" id="GO:0004674">
    <property type="term" value="F:protein serine/threonine kinase activity"/>
    <property type="evidence" value="ECO:0007669"/>
    <property type="project" value="UniProtKB-KW"/>
</dbReference>
<dbReference type="Pfam" id="PF00069">
    <property type="entry name" value="Pkinase"/>
    <property type="match status" value="1"/>
</dbReference>
<dbReference type="SUPFAM" id="SSF46785">
    <property type="entry name" value="Winged helix' DNA-binding domain"/>
    <property type="match status" value="1"/>
</dbReference>
<dbReference type="GO" id="GO:0008289">
    <property type="term" value="F:lipid binding"/>
    <property type="evidence" value="ECO:0007669"/>
    <property type="project" value="InterPro"/>
</dbReference>
<dbReference type="SUPFAM" id="SSF55961">
    <property type="entry name" value="Bet v1-like"/>
    <property type="match status" value="1"/>
</dbReference>
<feature type="domain" description="AGC-kinase C-terminal" evidence="10">
    <location>
        <begin position="873"/>
        <end position="957"/>
    </location>
</feature>
<dbReference type="EMBL" id="JNBS01001283">
    <property type="protein sequence ID" value="OQS02043.1"/>
    <property type="molecule type" value="Genomic_DNA"/>
</dbReference>
<feature type="domain" description="Protein kinase" evidence="7">
    <location>
        <begin position="595"/>
        <end position="872"/>
    </location>
</feature>
<name>A0A1V9ZVJ2_9STRA</name>
<dbReference type="SMART" id="SM00220">
    <property type="entry name" value="S_TKc"/>
    <property type="match status" value="1"/>
</dbReference>
<reference evidence="11 12" key="1">
    <citation type="journal article" date="2014" name="Genome Biol. Evol.">
        <title>The secreted proteins of Achlya hypogyna and Thraustotheca clavata identify the ancestral oomycete secretome and reveal gene acquisitions by horizontal gene transfer.</title>
        <authorList>
            <person name="Misner I."/>
            <person name="Blouin N."/>
            <person name="Leonard G."/>
            <person name="Richards T.A."/>
            <person name="Lane C.E."/>
        </authorList>
    </citation>
    <scope>NUCLEOTIDE SEQUENCE [LARGE SCALE GENOMIC DNA]</scope>
    <source>
        <strain evidence="11 12">ATCC 34112</strain>
    </source>
</reference>
<dbReference type="InterPro" id="IPR000591">
    <property type="entry name" value="DEP_dom"/>
</dbReference>
<dbReference type="InterPro" id="IPR011009">
    <property type="entry name" value="Kinase-like_dom_sf"/>
</dbReference>